<gene>
    <name evidence="2" type="ORF">S06H3_35691</name>
</gene>
<dbReference type="AlphaFoldDB" id="X1N475"/>
<comment type="caution">
    <text evidence="2">The sequence shown here is derived from an EMBL/GenBank/DDBJ whole genome shotgun (WGS) entry which is preliminary data.</text>
</comment>
<protein>
    <recommendedName>
        <fullName evidence="1">Serine aminopeptidase S33 domain-containing protein</fullName>
    </recommendedName>
</protein>
<dbReference type="Pfam" id="PF12146">
    <property type="entry name" value="Hydrolase_4"/>
    <property type="match status" value="1"/>
</dbReference>
<proteinExistence type="predicted"/>
<dbReference type="Gene3D" id="3.40.50.1820">
    <property type="entry name" value="alpha/beta hydrolase"/>
    <property type="match status" value="1"/>
</dbReference>
<name>X1N475_9ZZZZ</name>
<organism evidence="2">
    <name type="scientific">marine sediment metagenome</name>
    <dbReference type="NCBI Taxonomy" id="412755"/>
    <lineage>
        <taxon>unclassified sequences</taxon>
        <taxon>metagenomes</taxon>
        <taxon>ecological metagenomes</taxon>
    </lineage>
</organism>
<dbReference type="InterPro" id="IPR029058">
    <property type="entry name" value="AB_hydrolase_fold"/>
</dbReference>
<sequence>MYALKHPEDIKATILAGTGARLRVAPQYLSAIQDGIEDSSTWLQNFVEPQYSHIEPELREKLLDETAKVGAKVQLNDFLCCDKFDILEKVHQIKVPTLVFCGSEDVMTPPKYSSYLAARIEGAKLIVVDGGTHYFFAEKPEVANQAIEQFLQGL</sequence>
<accession>X1N475</accession>
<reference evidence="2" key="1">
    <citation type="journal article" date="2014" name="Front. Microbiol.">
        <title>High frequency of phylogenetically diverse reductive dehalogenase-homologous genes in deep subseafloor sedimentary metagenomes.</title>
        <authorList>
            <person name="Kawai M."/>
            <person name="Futagami T."/>
            <person name="Toyoda A."/>
            <person name="Takaki Y."/>
            <person name="Nishi S."/>
            <person name="Hori S."/>
            <person name="Arai W."/>
            <person name="Tsubouchi T."/>
            <person name="Morono Y."/>
            <person name="Uchiyama I."/>
            <person name="Ito T."/>
            <person name="Fujiyama A."/>
            <person name="Inagaki F."/>
            <person name="Takami H."/>
        </authorList>
    </citation>
    <scope>NUCLEOTIDE SEQUENCE</scope>
    <source>
        <strain evidence="2">Expedition CK06-06</strain>
    </source>
</reference>
<evidence type="ECO:0000313" key="2">
    <source>
        <dbReference type="EMBL" id="GAI25036.1"/>
    </source>
</evidence>
<dbReference type="InterPro" id="IPR022742">
    <property type="entry name" value="Hydrolase_4"/>
</dbReference>
<evidence type="ECO:0000259" key="1">
    <source>
        <dbReference type="Pfam" id="PF12146"/>
    </source>
</evidence>
<dbReference type="InterPro" id="IPR050266">
    <property type="entry name" value="AB_hydrolase_sf"/>
</dbReference>
<dbReference type="EMBL" id="BARV01021561">
    <property type="protein sequence ID" value="GAI25036.1"/>
    <property type="molecule type" value="Genomic_DNA"/>
</dbReference>
<dbReference type="SUPFAM" id="SSF53474">
    <property type="entry name" value="alpha/beta-Hydrolases"/>
    <property type="match status" value="1"/>
</dbReference>
<dbReference type="PANTHER" id="PTHR43798">
    <property type="entry name" value="MONOACYLGLYCEROL LIPASE"/>
    <property type="match status" value="1"/>
</dbReference>
<feature type="domain" description="Serine aminopeptidase S33" evidence="1">
    <location>
        <begin position="2"/>
        <end position="139"/>
    </location>
</feature>